<dbReference type="PROSITE" id="PS50082">
    <property type="entry name" value="WD_REPEATS_2"/>
    <property type="match status" value="8"/>
</dbReference>
<dbReference type="InterPro" id="IPR007111">
    <property type="entry name" value="NACHT_NTPase"/>
</dbReference>
<dbReference type="CDD" id="cd00200">
    <property type="entry name" value="WD40"/>
    <property type="match status" value="2"/>
</dbReference>
<dbReference type="PANTHER" id="PTHR19848:SF8">
    <property type="entry name" value="F-BOX AND WD REPEAT DOMAIN CONTAINING 7"/>
    <property type="match status" value="1"/>
</dbReference>
<organism evidence="6 7">
    <name type="scientific">Hirsutella minnesotensis 3608</name>
    <dbReference type="NCBI Taxonomy" id="1043627"/>
    <lineage>
        <taxon>Eukaryota</taxon>
        <taxon>Fungi</taxon>
        <taxon>Dikarya</taxon>
        <taxon>Ascomycota</taxon>
        <taxon>Pezizomycotina</taxon>
        <taxon>Sordariomycetes</taxon>
        <taxon>Hypocreomycetidae</taxon>
        <taxon>Hypocreales</taxon>
        <taxon>Ophiocordycipitaceae</taxon>
        <taxon>Hirsutella</taxon>
    </lineage>
</organism>
<dbReference type="PROSITE" id="PS50294">
    <property type="entry name" value="WD_REPEATS_REGION"/>
    <property type="match status" value="8"/>
</dbReference>
<feature type="repeat" description="WD" evidence="3">
    <location>
        <begin position="899"/>
        <end position="940"/>
    </location>
</feature>
<protein>
    <recommendedName>
        <fullName evidence="5">NACHT domain-containing protein</fullName>
    </recommendedName>
</protein>
<dbReference type="FunFam" id="3.40.50.300:FF:001638">
    <property type="entry name" value="NACHT and WD40 domain protein"/>
    <property type="match status" value="1"/>
</dbReference>
<gene>
    <name evidence="6" type="ORF">HIM_08312</name>
</gene>
<dbReference type="OrthoDB" id="4927664at2759"/>
<evidence type="ECO:0000313" key="6">
    <source>
        <dbReference type="EMBL" id="KJZ72271.1"/>
    </source>
</evidence>
<feature type="repeat" description="WD" evidence="3">
    <location>
        <begin position="940"/>
        <end position="981"/>
    </location>
</feature>
<dbReference type="InterPro" id="IPR011044">
    <property type="entry name" value="Quino_amine_DH_bsu"/>
</dbReference>
<dbReference type="PANTHER" id="PTHR19848">
    <property type="entry name" value="WD40 REPEAT PROTEIN"/>
    <property type="match status" value="1"/>
</dbReference>
<dbReference type="PROSITE" id="PS00678">
    <property type="entry name" value="WD_REPEATS_1"/>
    <property type="match status" value="3"/>
</dbReference>
<dbReference type="Gene3D" id="2.130.10.10">
    <property type="entry name" value="YVTN repeat-like/Quinoprotein amine dehydrogenase"/>
    <property type="match status" value="4"/>
</dbReference>
<dbReference type="PRINTS" id="PR00320">
    <property type="entry name" value="GPROTEINBRPT"/>
</dbReference>
<evidence type="ECO:0000256" key="3">
    <source>
        <dbReference type="PROSITE-ProRule" id="PRU00221"/>
    </source>
</evidence>
<feature type="region of interest" description="Disordered" evidence="4">
    <location>
        <begin position="1008"/>
        <end position="1031"/>
    </location>
</feature>
<feature type="repeat" description="WD" evidence="3">
    <location>
        <begin position="733"/>
        <end position="774"/>
    </location>
</feature>
<feature type="repeat" description="WD" evidence="3">
    <location>
        <begin position="605"/>
        <end position="646"/>
    </location>
</feature>
<evidence type="ECO:0000256" key="1">
    <source>
        <dbReference type="ARBA" id="ARBA00022574"/>
    </source>
</evidence>
<dbReference type="PROSITE" id="PS50837">
    <property type="entry name" value="NACHT"/>
    <property type="match status" value="1"/>
</dbReference>
<feature type="repeat" description="WD" evidence="3">
    <location>
        <begin position="647"/>
        <end position="679"/>
    </location>
</feature>
<dbReference type="InterPro" id="IPR019775">
    <property type="entry name" value="WD40_repeat_CS"/>
</dbReference>
<evidence type="ECO:0000256" key="2">
    <source>
        <dbReference type="ARBA" id="ARBA00022737"/>
    </source>
</evidence>
<keyword evidence="1 3" id="KW-0853">WD repeat</keyword>
<evidence type="ECO:0000259" key="5">
    <source>
        <dbReference type="PROSITE" id="PS50837"/>
    </source>
</evidence>
<feature type="repeat" description="WD" evidence="3">
    <location>
        <begin position="775"/>
        <end position="816"/>
    </location>
</feature>
<dbReference type="Pfam" id="PF00400">
    <property type="entry name" value="WD40"/>
    <property type="match status" value="9"/>
</dbReference>
<feature type="repeat" description="WD" evidence="3">
    <location>
        <begin position="690"/>
        <end position="725"/>
    </location>
</feature>
<dbReference type="AlphaFoldDB" id="A0A0F7ZH99"/>
<dbReference type="InterPro" id="IPR056884">
    <property type="entry name" value="NPHP3-like_N"/>
</dbReference>
<dbReference type="InterPro" id="IPR015943">
    <property type="entry name" value="WD40/YVTN_repeat-like_dom_sf"/>
</dbReference>
<keyword evidence="2" id="KW-0677">Repeat</keyword>
<dbReference type="SUPFAM" id="SSF50969">
    <property type="entry name" value="YVTN repeat-like/Quinoprotein amine dehydrogenase"/>
    <property type="match status" value="1"/>
</dbReference>
<dbReference type="Gene3D" id="3.40.50.300">
    <property type="entry name" value="P-loop containing nucleotide triphosphate hydrolases"/>
    <property type="match status" value="1"/>
</dbReference>
<dbReference type="SUPFAM" id="SSF50978">
    <property type="entry name" value="WD40 repeat-like"/>
    <property type="match status" value="1"/>
</dbReference>
<dbReference type="EMBL" id="KQ030549">
    <property type="protein sequence ID" value="KJZ72271.1"/>
    <property type="molecule type" value="Genomic_DNA"/>
</dbReference>
<proteinExistence type="predicted"/>
<feature type="domain" description="NACHT" evidence="5">
    <location>
        <begin position="76"/>
        <end position="229"/>
    </location>
</feature>
<sequence>MSNTVHSLTADGNARIQVGNNIYATENRCLADLRITDPRLDKKRIEQTKGGMLANVHRCMLANDDFQRWRHDRQSRLMWIRGDAGKGKTMLLCGIIDELSQSTDRHLVSYFFCQGTDARLNNAVAVLRGLLYMLVRQQPCLVSHVRKRYDVAGKQLFEDVNAWTALCEIFDDMLHDVNLLPTFLIVDALDECESQGPQLLDWIVSNNTTSAPVKWIVASRNSPDIQEQLLLAGNVTLLSLELNATFVNAAVELYIRDKVRLLALKKGYDEALNTAVQRYLMANASGTFLWVALVCQNLERARTSSTLKLLVSSPPGLDSLYASMMQQVLNTPDTEDKNMCMRILAVAATVYRPVTLEELKALVGLDNVESLKDIVWLCGSFLAIREQTIYLVHQSVKDFFSKNASAFIFPCGTSAVHWKLFCTSLQIMESLRRDVYGLGNPGVSIEDVGQPEPDPLAPARYSCLYWVDHLDDAMVDEIVTSDRDLERDDRVYDFLSNKYLYWLEALSLIRGMPQGMVAMTKLQTLLETSNRPRVVDLVRDASRFTMSFGWAIGNAPLQAYASALVFCPRSSITRKMFARETPDWVVANPTTAIAESWRSACMATFEGHHDIVNSLAFFADGQRLLSASSDGTIKMWDPTTSYCLATLQGSGGWVNSVAVSPGGQLLAGAQYDGIVKIWDAAKSHTCLVALEGHDDSVTSVAFSPDGQRLASASDDKTIRIWDITNSHKCLGVLRGHGHWVRSVAFSPDGLRLASASSDKTVRIWDATMGYCLTTLHGHGDAVLAVAFSPNNQRLASASSCMTVKIWDATTGDCLATLDHDCAVSSVAFSPDGQRLASASGLGIKVWDATTGLCLKTLRGHGASVRSVAFSPEGRRIASASDDRTVKIWDPTVNHSPAAQDGHVAAVSDVILSPDRTRAVSASNDGVIKIWDTATGQCLTLEGHGGWISSMALSPDMQRLASASWDRDVKVWDAKTGRHLMTIDADCRIFSLRFDETGTRLLTDAGTLDLGQSRPSLQSGEPESPRPPEPAPSLSLLAYQYQGYHFSADRAWIKFKGQNLLWLPSEYRAHMSVVGGSTAVLTYGWGRILILRFPREAPT</sequence>
<dbReference type="Pfam" id="PF24883">
    <property type="entry name" value="NPHP3_N"/>
    <property type="match status" value="1"/>
</dbReference>
<keyword evidence="7" id="KW-1185">Reference proteome</keyword>
<dbReference type="Proteomes" id="UP000054481">
    <property type="component" value="Unassembled WGS sequence"/>
</dbReference>
<reference evidence="6 7" key="1">
    <citation type="journal article" date="2014" name="Genome Biol. Evol.">
        <title>Comparative genomics and transcriptomics analyses reveal divergent lifestyle features of nematode endoparasitic fungus Hirsutella minnesotensis.</title>
        <authorList>
            <person name="Lai Y."/>
            <person name="Liu K."/>
            <person name="Zhang X."/>
            <person name="Zhang X."/>
            <person name="Li K."/>
            <person name="Wang N."/>
            <person name="Shu C."/>
            <person name="Wu Y."/>
            <person name="Wang C."/>
            <person name="Bushley K.E."/>
            <person name="Xiang M."/>
            <person name="Liu X."/>
        </authorList>
    </citation>
    <scope>NUCLEOTIDE SEQUENCE [LARGE SCALE GENOMIC DNA]</scope>
    <source>
        <strain evidence="6 7">3608</strain>
    </source>
</reference>
<dbReference type="SMART" id="SM00320">
    <property type="entry name" value="WD40"/>
    <property type="match status" value="9"/>
</dbReference>
<dbReference type="InterPro" id="IPR001680">
    <property type="entry name" value="WD40_rpt"/>
</dbReference>
<feature type="repeat" description="WD" evidence="3">
    <location>
        <begin position="857"/>
        <end position="889"/>
    </location>
</feature>
<dbReference type="InterPro" id="IPR036322">
    <property type="entry name" value="WD40_repeat_dom_sf"/>
</dbReference>
<evidence type="ECO:0000256" key="4">
    <source>
        <dbReference type="SAM" id="MobiDB-lite"/>
    </source>
</evidence>
<dbReference type="InterPro" id="IPR027417">
    <property type="entry name" value="P-loop_NTPase"/>
</dbReference>
<evidence type="ECO:0000313" key="7">
    <source>
        <dbReference type="Proteomes" id="UP000054481"/>
    </source>
</evidence>
<accession>A0A0F7ZH99</accession>
<name>A0A0F7ZH99_9HYPO</name>
<dbReference type="InterPro" id="IPR020472">
    <property type="entry name" value="WD40_PAC1"/>
</dbReference>